<accession>A0A8B8EST2</accession>
<dbReference type="Pfam" id="PF02582">
    <property type="entry name" value="DUF155"/>
    <property type="match status" value="1"/>
</dbReference>
<dbReference type="GO" id="GO:0005739">
    <property type="term" value="C:mitochondrion"/>
    <property type="evidence" value="ECO:0007669"/>
    <property type="project" value="UniProtKB-ARBA"/>
</dbReference>
<evidence type="ECO:0000313" key="3">
    <source>
        <dbReference type="Proteomes" id="UP000694844"/>
    </source>
</evidence>
<organism evidence="3 4">
    <name type="scientific">Crassostrea virginica</name>
    <name type="common">Eastern oyster</name>
    <dbReference type="NCBI Taxonomy" id="6565"/>
    <lineage>
        <taxon>Eukaryota</taxon>
        <taxon>Metazoa</taxon>
        <taxon>Spiralia</taxon>
        <taxon>Lophotrochozoa</taxon>
        <taxon>Mollusca</taxon>
        <taxon>Bivalvia</taxon>
        <taxon>Autobranchia</taxon>
        <taxon>Pteriomorphia</taxon>
        <taxon>Ostreida</taxon>
        <taxon>Ostreoidea</taxon>
        <taxon>Ostreidae</taxon>
        <taxon>Crassostrea</taxon>
    </lineage>
</organism>
<dbReference type="GeneID" id="111136328"/>
<dbReference type="KEGG" id="cvn:111136328"/>
<evidence type="ECO:0000313" key="4">
    <source>
        <dbReference type="RefSeq" id="XP_022342803.1"/>
    </source>
</evidence>
<keyword evidence="3" id="KW-1185">Reference proteome</keyword>
<dbReference type="PANTHER" id="PTHR16255:SF1">
    <property type="entry name" value="REQUIRED FOR MEIOTIC NUCLEAR DIVISION PROTEIN 1 HOMOLOG"/>
    <property type="match status" value="1"/>
</dbReference>
<dbReference type="AlphaFoldDB" id="A0A8B8EST2"/>
<dbReference type="InterPro" id="IPR003734">
    <property type="entry name" value="DUF155"/>
</dbReference>
<name>A0A8B8EST2_CRAVI</name>
<evidence type="ECO:0000256" key="1">
    <source>
        <dbReference type="ARBA" id="ARBA00008306"/>
    </source>
</evidence>
<proteinExistence type="inferred from homology"/>
<gene>
    <name evidence="4" type="primary">LOC111136328</name>
</gene>
<dbReference type="GO" id="GO:0070131">
    <property type="term" value="P:positive regulation of mitochondrial translation"/>
    <property type="evidence" value="ECO:0007669"/>
    <property type="project" value="TreeGrafter"/>
</dbReference>
<sequence length="418" mass="49578">MQVFKNGLWLRIPDYSSTMLLSSVFARLSYCIKSMTSKQPNSAVLFTSCLQRYSSLAKASSINEQTVFSTRHHVHFILQRTFHKSCADFRLSELSRPINLASTMRKKKKRMQSQDGILLQVTAYQTSKEDFNFDLLEKSLELQNIYRISYLPPDMVDVLHCTPVYPVKEHQKEIFFTRQGSVVFWDVPERERLEVLQFVKELDPENAFDDKFIQDESESMMIKLSEKETCILDSNTINMNRETYNQEQGQLEKYTCSNALMQSLHLSAMERQLEDFIEDTEHLSMDLRAGNRIRIRHREVHQQLGQLFEFRKNLNLCSDLLDTPDFYWDRDDLEKLYLELCKLLQTKYRTTVMNEKLNYCCELMELLNNKFTDARHTKLEWMIIVLILIEVVFEVFHLYRNDYDWFIGKLDSKKADDP</sequence>
<dbReference type="RefSeq" id="XP_022342803.1">
    <property type="nucleotide sequence ID" value="XM_022487095.1"/>
</dbReference>
<feature type="domain" description="DUF155" evidence="2">
    <location>
        <begin position="174"/>
        <end position="354"/>
    </location>
</feature>
<dbReference type="OrthoDB" id="242766at2759"/>
<comment type="similarity">
    <text evidence="1">Belongs to the RMD1/sif2 family.</text>
</comment>
<reference evidence="4" key="1">
    <citation type="submission" date="2025-08" db="UniProtKB">
        <authorList>
            <consortium name="RefSeq"/>
        </authorList>
    </citation>
    <scope>IDENTIFICATION</scope>
    <source>
        <tissue evidence="4">Whole sample</tissue>
    </source>
</reference>
<protein>
    <submittedName>
        <fullName evidence="4">Required for meiotic nuclear division protein 1 homolog</fullName>
    </submittedName>
</protein>
<dbReference type="Proteomes" id="UP000694844">
    <property type="component" value="Chromosome 5"/>
</dbReference>
<dbReference type="InterPro" id="IPR051624">
    <property type="entry name" value="RMD1/Sad1-interacting"/>
</dbReference>
<dbReference type="PANTHER" id="PTHR16255">
    <property type="entry name" value="REQUIRED FOR MEIOTIC NUCLEAR DIVISION PROTEIN 1 HOMOLOG"/>
    <property type="match status" value="1"/>
</dbReference>
<evidence type="ECO:0000259" key="2">
    <source>
        <dbReference type="Pfam" id="PF02582"/>
    </source>
</evidence>